<protein>
    <recommendedName>
        <fullName evidence="12">Cytochrome b561 domain-containing protein</fullName>
    </recommendedName>
</protein>
<comment type="subcellular location">
    <subcellularLocation>
        <location evidence="2">Membrane</location>
        <topology evidence="2">Multi-pass membrane protein</topology>
    </subcellularLocation>
</comment>
<feature type="transmembrane region" description="Helical" evidence="11">
    <location>
        <begin position="106"/>
        <end position="125"/>
    </location>
</feature>
<dbReference type="PANTHER" id="PTHR15422">
    <property type="entry name" value="OS05G0565100 PROTEIN"/>
    <property type="match status" value="1"/>
</dbReference>
<feature type="domain" description="Cytochrome b561" evidence="12">
    <location>
        <begin position="1"/>
        <end position="95"/>
    </location>
</feature>
<dbReference type="EMBL" id="CM017659">
    <property type="protein sequence ID" value="TYI55936.1"/>
    <property type="molecule type" value="Genomic_DNA"/>
</dbReference>
<accession>A0A5D2SUA0</accession>
<evidence type="ECO:0000256" key="3">
    <source>
        <dbReference type="ARBA" id="ARBA00022448"/>
    </source>
</evidence>
<sequence>LLNIKDESKIYVEQILFVLLVTVGAIMSIKNFNNSFNNHHQRLRGALYGIIWLQALTGALRSCRGSKGGSAWFIAHWLLGTAVCILSVINIYTGSGALHEKTSESTRLWTIILIDENCLIVFIYLF</sequence>
<feature type="non-terminal residue" evidence="13">
    <location>
        <position position="1"/>
    </location>
</feature>
<evidence type="ECO:0000256" key="11">
    <source>
        <dbReference type="SAM" id="Phobius"/>
    </source>
</evidence>
<dbReference type="InterPro" id="IPR006593">
    <property type="entry name" value="Cyt_b561/ferric_Rdtase_TM"/>
</dbReference>
<dbReference type="AlphaFoldDB" id="A0A5D2SUA0"/>
<dbReference type="InterPro" id="IPR045150">
    <property type="entry name" value="CYB561D1/2"/>
</dbReference>
<reference evidence="13 14" key="1">
    <citation type="submission" date="2019-07" db="EMBL/GenBank/DDBJ databases">
        <title>WGS assembly of Gossypium mustelinum.</title>
        <authorList>
            <person name="Chen Z.J."/>
            <person name="Sreedasyam A."/>
            <person name="Ando A."/>
            <person name="Song Q."/>
            <person name="De L."/>
            <person name="Hulse-Kemp A."/>
            <person name="Ding M."/>
            <person name="Ye W."/>
            <person name="Kirkbride R."/>
            <person name="Jenkins J."/>
            <person name="Plott C."/>
            <person name="Lovell J."/>
            <person name="Lin Y.-M."/>
            <person name="Vaughn R."/>
            <person name="Liu B."/>
            <person name="Li W."/>
            <person name="Simpson S."/>
            <person name="Scheffler B."/>
            <person name="Saski C."/>
            <person name="Grover C."/>
            <person name="Hu G."/>
            <person name="Conover J."/>
            <person name="Carlson J."/>
            <person name="Shu S."/>
            <person name="Boston L."/>
            <person name="Williams M."/>
            <person name="Peterson D."/>
            <person name="Mcgee K."/>
            <person name="Jones D."/>
            <person name="Wendel J."/>
            <person name="Stelly D."/>
            <person name="Grimwood J."/>
            <person name="Schmutz J."/>
        </authorList>
    </citation>
    <scope>NUCLEOTIDE SEQUENCE [LARGE SCALE GENOMIC DNA]</scope>
    <source>
        <strain evidence="13">1408120.09</strain>
    </source>
</reference>
<dbReference type="GO" id="GO:0046872">
    <property type="term" value="F:metal ion binding"/>
    <property type="evidence" value="ECO:0007669"/>
    <property type="project" value="UniProtKB-KW"/>
</dbReference>
<keyword evidence="5 11" id="KW-0812">Transmembrane</keyword>
<proteinExistence type="predicted"/>
<dbReference type="GO" id="GO:0016020">
    <property type="term" value="C:membrane"/>
    <property type="evidence" value="ECO:0007669"/>
    <property type="project" value="UniProtKB-SubCell"/>
</dbReference>
<keyword evidence="9" id="KW-0408">Iron</keyword>
<dbReference type="SMART" id="SM00665">
    <property type="entry name" value="B561"/>
    <property type="match status" value="1"/>
</dbReference>
<evidence type="ECO:0000256" key="1">
    <source>
        <dbReference type="ARBA" id="ARBA00001970"/>
    </source>
</evidence>
<dbReference type="PANTHER" id="PTHR15422:SF24">
    <property type="entry name" value="DOMON RELATED DOMAIN-CONTAINING PROTEIN"/>
    <property type="match status" value="1"/>
</dbReference>
<evidence type="ECO:0000256" key="7">
    <source>
        <dbReference type="ARBA" id="ARBA00022982"/>
    </source>
</evidence>
<feature type="transmembrane region" description="Helical" evidence="11">
    <location>
        <begin position="15"/>
        <end position="33"/>
    </location>
</feature>
<keyword evidence="10 11" id="KW-0472">Membrane</keyword>
<evidence type="ECO:0000256" key="5">
    <source>
        <dbReference type="ARBA" id="ARBA00022692"/>
    </source>
</evidence>
<gene>
    <name evidence="13" type="ORF">E1A91_D11G174500v1</name>
</gene>
<dbReference type="GO" id="GO:0020037">
    <property type="term" value="F:heme binding"/>
    <property type="evidence" value="ECO:0007669"/>
    <property type="project" value="TreeGrafter"/>
</dbReference>
<evidence type="ECO:0000256" key="8">
    <source>
        <dbReference type="ARBA" id="ARBA00022989"/>
    </source>
</evidence>
<dbReference type="Gene3D" id="1.20.120.1770">
    <property type="match status" value="1"/>
</dbReference>
<dbReference type="Proteomes" id="UP000323597">
    <property type="component" value="Chromosome D11"/>
</dbReference>
<keyword evidence="3" id="KW-0813">Transport</keyword>
<evidence type="ECO:0000256" key="6">
    <source>
        <dbReference type="ARBA" id="ARBA00022723"/>
    </source>
</evidence>
<keyword evidence="6" id="KW-0479">Metal-binding</keyword>
<keyword evidence="14" id="KW-1185">Reference proteome</keyword>
<evidence type="ECO:0000259" key="12">
    <source>
        <dbReference type="SMART" id="SM00665"/>
    </source>
</evidence>
<name>A0A5D2SUA0_GOSMU</name>
<comment type="cofactor">
    <cofactor evidence="1">
        <name>heme b</name>
        <dbReference type="ChEBI" id="CHEBI:60344"/>
    </cofactor>
</comment>
<evidence type="ECO:0000313" key="13">
    <source>
        <dbReference type="EMBL" id="TYI55936.1"/>
    </source>
</evidence>
<keyword evidence="7" id="KW-0249">Electron transport</keyword>
<evidence type="ECO:0000256" key="10">
    <source>
        <dbReference type="ARBA" id="ARBA00023136"/>
    </source>
</evidence>
<organism evidence="13 14">
    <name type="scientific">Gossypium mustelinum</name>
    <name type="common">Cotton</name>
    <name type="synonym">Gossypium caicoense</name>
    <dbReference type="NCBI Taxonomy" id="34275"/>
    <lineage>
        <taxon>Eukaryota</taxon>
        <taxon>Viridiplantae</taxon>
        <taxon>Streptophyta</taxon>
        <taxon>Embryophyta</taxon>
        <taxon>Tracheophyta</taxon>
        <taxon>Spermatophyta</taxon>
        <taxon>Magnoliopsida</taxon>
        <taxon>eudicotyledons</taxon>
        <taxon>Gunneridae</taxon>
        <taxon>Pentapetalae</taxon>
        <taxon>rosids</taxon>
        <taxon>malvids</taxon>
        <taxon>Malvales</taxon>
        <taxon>Malvaceae</taxon>
        <taxon>Malvoideae</taxon>
        <taxon>Gossypium</taxon>
    </lineage>
</organism>
<evidence type="ECO:0000256" key="4">
    <source>
        <dbReference type="ARBA" id="ARBA00022617"/>
    </source>
</evidence>
<keyword evidence="8 11" id="KW-1133">Transmembrane helix</keyword>
<evidence type="ECO:0000256" key="9">
    <source>
        <dbReference type="ARBA" id="ARBA00023004"/>
    </source>
</evidence>
<evidence type="ECO:0000256" key="2">
    <source>
        <dbReference type="ARBA" id="ARBA00004141"/>
    </source>
</evidence>
<feature type="transmembrane region" description="Helical" evidence="11">
    <location>
        <begin position="74"/>
        <end position="94"/>
    </location>
</feature>
<keyword evidence="4" id="KW-0349">Heme</keyword>
<dbReference type="GO" id="GO:0140575">
    <property type="term" value="F:transmembrane monodehydroascorbate reductase activity"/>
    <property type="evidence" value="ECO:0007669"/>
    <property type="project" value="InterPro"/>
</dbReference>
<evidence type="ECO:0000313" key="14">
    <source>
        <dbReference type="Proteomes" id="UP000323597"/>
    </source>
</evidence>